<dbReference type="InterPro" id="IPR002372">
    <property type="entry name" value="PQQ_rpt_dom"/>
</dbReference>
<feature type="signal peptide" evidence="4">
    <location>
        <begin position="1"/>
        <end position="20"/>
    </location>
</feature>
<dbReference type="Proteomes" id="UP000298133">
    <property type="component" value="Unassembled WGS sequence"/>
</dbReference>
<dbReference type="Gene3D" id="2.140.10.10">
    <property type="entry name" value="Quinoprotein alcohol dehydrogenase-like superfamily"/>
    <property type="match status" value="1"/>
</dbReference>
<dbReference type="OrthoDB" id="9794322at2"/>
<evidence type="ECO:0000256" key="4">
    <source>
        <dbReference type="SAM" id="SignalP"/>
    </source>
</evidence>
<evidence type="ECO:0000313" key="7">
    <source>
        <dbReference type="Proteomes" id="UP000298133"/>
    </source>
</evidence>
<dbReference type="GO" id="GO:0008876">
    <property type="term" value="F:quinoprotein glucose dehydrogenase activity"/>
    <property type="evidence" value="ECO:0007669"/>
    <property type="project" value="TreeGrafter"/>
</dbReference>
<evidence type="ECO:0000256" key="3">
    <source>
        <dbReference type="ARBA" id="ARBA00023002"/>
    </source>
</evidence>
<dbReference type="AlphaFoldDB" id="A0A4Y8UJI2"/>
<dbReference type="Pfam" id="PF01011">
    <property type="entry name" value="PQQ"/>
    <property type="match status" value="1"/>
</dbReference>
<comment type="cofactor">
    <cofactor evidence="1">
        <name>pyrroloquinoline quinone</name>
        <dbReference type="ChEBI" id="CHEBI:58442"/>
    </cofactor>
</comment>
<dbReference type="PANTHER" id="PTHR32303:SF4">
    <property type="entry name" value="QUINOPROTEIN GLUCOSE DEHYDROGENASE"/>
    <property type="match status" value="1"/>
</dbReference>
<proteinExistence type="inferred from homology"/>
<dbReference type="InterPro" id="IPR018391">
    <property type="entry name" value="PQQ_b-propeller_rpt"/>
</dbReference>
<reference evidence="6 7" key="1">
    <citation type="submission" date="2019-03" db="EMBL/GenBank/DDBJ databases">
        <title>Draft genome of Gammaproteobacteria bacterium LSUCC0057, a member of the SAR92 clade.</title>
        <authorList>
            <person name="Lanclos V.C."/>
            <person name="Doiron C."/>
            <person name="Henson M.W."/>
            <person name="Thrash J.C."/>
        </authorList>
    </citation>
    <scope>NUCLEOTIDE SEQUENCE [LARGE SCALE GENOMIC DNA]</scope>
    <source>
        <strain evidence="6 7">LSUCC0057</strain>
    </source>
</reference>
<accession>A0A4Y8UJI2</accession>
<feature type="domain" description="Pyrrolo-quinoline quinone repeat" evidence="5">
    <location>
        <begin position="47"/>
        <end position="618"/>
    </location>
</feature>
<evidence type="ECO:0000259" key="5">
    <source>
        <dbReference type="Pfam" id="PF01011"/>
    </source>
</evidence>
<feature type="chain" id="PRO_5021415351" evidence="4">
    <location>
        <begin position="21"/>
        <end position="662"/>
    </location>
</feature>
<gene>
    <name evidence="6" type="ORF">E3W66_08315</name>
</gene>
<comment type="similarity">
    <text evidence="2">Belongs to the bacterial PQQ dehydrogenase family.</text>
</comment>
<dbReference type="InterPro" id="IPR011047">
    <property type="entry name" value="Quinoprotein_ADH-like_sf"/>
</dbReference>
<dbReference type="SUPFAM" id="SSF50998">
    <property type="entry name" value="Quinoprotein alcohol dehydrogenase-like"/>
    <property type="match status" value="1"/>
</dbReference>
<dbReference type="PROSITE" id="PS51257">
    <property type="entry name" value="PROKAR_LIPOPROTEIN"/>
    <property type="match status" value="1"/>
</dbReference>
<keyword evidence="4" id="KW-0732">Signal</keyword>
<organism evidence="6 7">
    <name type="scientific">Gammaproteobacteria bacterium LSUCC0057</name>
    <dbReference type="NCBI Taxonomy" id="2559237"/>
    <lineage>
        <taxon>Bacteria</taxon>
        <taxon>Pseudomonadati</taxon>
        <taxon>Pseudomonadota</taxon>
        <taxon>Gammaproteobacteria</taxon>
        <taxon>Cellvibrionales</taxon>
        <taxon>Porticoccaceae</taxon>
        <taxon>SAR92 clade</taxon>
    </lineage>
</organism>
<protein>
    <submittedName>
        <fullName evidence="6">Pyrroloquinoline quinone-dependent dehydrogenase</fullName>
    </submittedName>
</protein>
<dbReference type="EMBL" id="SPIA01000003">
    <property type="protein sequence ID" value="TFH67483.1"/>
    <property type="molecule type" value="Genomic_DNA"/>
</dbReference>
<dbReference type="SMART" id="SM00564">
    <property type="entry name" value="PQQ"/>
    <property type="match status" value="4"/>
</dbReference>
<evidence type="ECO:0000313" key="6">
    <source>
        <dbReference type="EMBL" id="TFH67483.1"/>
    </source>
</evidence>
<comment type="caution">
    <text evidence="6">The sequence shown here is derived from an EMBL/GenBank/DDBJ whole genome shotgun (WGS) entry which is preliminary data.</text>
</comment>
<dbReference type="PANTHER" id="PTHR32303">
    <property type="entry name" value="QUINOPROTEIN ALCOHOL DEHYDROGENASE (CYTOCHROME C)"/>
    <property type="match status" value="1"/>
</dbReference>
<keyword evidence="3" id="KW-0560">Oxidoreductase</keyword>
<evidence type="ECO:0000256" key="1">
    <source>
        <dbReference type="ARBA" id="ARBA00001931"/>
    </source>
</evidence>
<keyword evidence="7" id="KW-1185">Reference proteome</keyword>
<evidence type="ECO:0000256" key="2">
    <source>
        <dbReference type="ARBA" id="ARBA00008156"/>
    </source>
</evidence>
<name>A0A4Y8UJI2_9GAMM</name>
<sequence>MRLLLLTMAVMPVLTACAVAAPHTFSAINSERAEFTSLPSDHRFEDRQINRSNVSQLVEAWRFRSDEEALMNELRAAAQSTPLLLPEAAGAALVYCTAFDKVIALDPATGEQRWRFNPHTQEQLQRGAENGRAHRCRGVNYLEESRVGVGEHCRHRLFLATADRQLWALDALSGKPCENFANAGRQPLPGSEQPLGQVSSSSPVAVAGDRVVVGSAVVDFELAQAPRGTVASYDSLSGELLWQFDPLQGQPHSGGANVWAGISVDIDHRLVFLPTGAPSPDYYGAARPGDNRHANSLVALELDSGQLRWAFQHVHHDLWDFDSPAQPILFNWPDSKMPVPAVLQLTKQGYLFIFNRLTGEPLWPIHERPVPPSTLAQEQASATQPIPIAPPPLIEPNLTPESAWGITPLDRWHCRRQVETIGNLGLFTPPALQPTLMYPGSLGGANWGGGALVDGHRLLVNVNNVAFAGQLFKATVQQLESRRDHPANGEVMQVVMHGSGYGMQVQALTSFLGTPCNRPPWGQLVAVDLTAGTIEWRRPLGSVHEMAPLPLPFELHWGTPNLGGGIATDGGLFFIAAAMDRTLRAFDSGSGELLWSQQLPVDATATPLSYRYRGRQYIVVNAGGHMMFNRPRGDYLIAYTLPDHSLTGDATDSSATTPQRDR</sequence>